<feature type="transmembrane region" description="Helical" evidence="1">
    <location>
        <begin position="12"/>
        <end position="34"/>
    </location>
</feature>
<keyword evidence="3" id="KW-1185">Reference proteome</keyword>
<dbReference type="Proteomes" id="UP001365542">
    <property type="component" value="Unassembled WGS sequence"/>
</dbReference>
<keyword evidence="1" id="KW-0472">Membrane</keyword>
<evidence type="ECO:0000313" key="2">
    <source>
        <dbReference type="EMBL" id="KAK6543678.1"/>
    </source>
</evidence>
<organism evidence="2 3">
    <name type="scientific">Orbilia ellipsospora</name>
    <dbReference type="NCBI Taxonomy" id="2528407"/>
    <lineage>
        <taxon>Eukaryota</taxon>
        <taxon>Fungi</taxon>
        <taxon>Dikarya</taxon>
        <taxon>Ascomycota</taxon>
        <taxon>Pezizomycotina</taxon>
        <taxon>Orbiliomycetes</taxon>
        <taxon>Orbiliales</taxon>
        <taxon>Orbiliaceae</taxon>
        <taxon>Orbilia</taxon>
    </lineage>
</organism>
<dbReference type="AlphaFoldDB" id="A0AAV9XV68"/>
<name>A0AAV9XV68_9PEZI</name>
<sequence length="83" mass="9309">MDYHLDSTDIAVLVSVIGVGVLGMLFMIYKFGWLSRLNPKNMKKGQLVTKTTREFFPELNITTPEKRPSVEYPAAAHLGPDNV</sequence>
<proteinExistence type="predicted"/>
<keyword evidence="1" id="KW-1133">Transmembrane helix</keyword>
<accession>A0AAV9XV68</accession>
<dbReference type="EMBL" id="JAVHJO010000001">
    <property type="protein sequence ID" value="KAK6543678.1"/>
    <property type="molecule type" value="Genomic_DNA"/>
</dbReference>
<protein>
    <submittedName>
        <fullName evidence="2">Uncharacterized protein</fullName>
    </submittedName>
</protein>
<keyword evidence="1" id="KW-0812">Transmembrane</keyword>
<comment type="caution">
    <text evidence="2">The sequence shown here is derived from an EMBL/GenBank/DDBJ whole genome shotgun (WGS) entry which is preliminary data.</text>
</comment>
<reference evidence="2 3" key="1">
    <citation type="submission" date="2019-10" db="EMBL/GenBank/DDBJ databases">
        <authorList>
            <person name="Palmer J.M."/>
        </authorList>
    </citation>
    <scope>NUCLEOTIDE SEQUENCE [LARGE SCALE GENOMIC DNA]</scope>
    <source>
        <strain evidence="2 3">TWF694</strain>
    </source>
</reference>
<evidence type="ECO:0000256" key="1">
    <source>
        <dbReference type="SAM" id="Phobius"/>
    </source>
</evidence>
<gene>
    <name evidence="2" type="ORF">TWF694_000415</name>
</gene>
<evidence type="ECO:0000313" key="3">
    <source>
        <dbReference type="Proteomes" id="UP001365542"/>
    </source>
</evidence>